<feature type="region of interest" description="Disordered" evidence="6">
    <location>
        <begin position="1"/>
        <end position="38"/>
    </location>
</feature>
<evidence type="ECO:0000256" key="2">
    <source>
        <dbReference type="ARBA" id="ARBA00004421"/>
    </source>
</evidence>
<dbReference type="Proteomes" id="UP001273166">
    <property type="component" value="Unassembled WGS sequence"/>
</dbReference>
<dbReference type="RefSeq" id="XP_062721335.1">
    <property type="nucleotide sequence ID" value="XM_062862580.1"/>
</dbReference>
<dbReference type="Pfam" id="PF12634">
    <property type="entry name" value="Inp1"/>
    <property type="match status" value="1"/>
</dbReference>
<evidence type="ECO:0000313" key="7">
    <source>
        <dbReference type="EMBL" id="KAK3305555.1"/>
    </source>
</evidence>
<feature type="compositionally biased region" description="Low complexity" evidence="6">
    <location>
        <begin position="409"/>
        <end position="427"/>
    </location>
</feature>
<evidence type="ECO:0000256" key="5">
    <source>
        <dbReference type="ARBA" id="ARBA00023136"/>
    </source>
</evidence>
<comment type="function">
    <text evidence="1">Required for peroxisome inheritance.</text>
</comment>
<gene>
    <name evidence="7" type="ORF">B0T15DRAFT_201440</name>
</gene>
<comment type="caution">
    <text evidence="7">The sequence shown here is derived from an EMBL/GenBank/DDBJ whole genome shotgun (WGS) entry which is preliminary data.</text>
</comment>
<reference evidence="7" key="2">
    <citation type="submission" date="2023-06" db="EMBL/GenBank/DDBJ databases">
        <authorList>
            <consortium name="Lawrence Berkeley National Laboratory"/>
            <person name="Mondo S.J."/>
            <person name="Hensen N."/>
            <person name="Bonometti L."/>
            <person name="Westerberg I."/>
            <person name="Brannstrom I.O."/>
            <person name="Guillou S."/>
            <person name="Cros-Aarteil S."/>
            <person name="Calhoun S."/>
            <person name="Haridas S."/>
            <person name="Kuo A."/>
            <person name="Pangilinan J."/>
            <person name="Riley R."/>
            <person name="Labutti K."/>
            <person name="Andreopoulos B."/>
            <person name="Lipzen A."/>
            <person name="Chen C."/>
            <person name="Yanf M."/>
            <person name="Daum C."/>
            <person name="Ng V."/>
            <person name="Clum A."/>
            <person name="Steindorff A."/>
            <person name="Ohm R."/>
            <person name="Martin F."/>
            <person name="Silar P."/>
            <person name="Natvig D."/>
            <person name="Lalanne C."/>
            <person name="Gautier V."/>
            <person name="Ament-Velasquez S.L."/>
            <person name="Kruys A."/>
            <person name="Hutchinson M.I."/>
            <person name="Powell A.J."/>
            <person name="Barry K."/>
            <person name="Miller A.N."/>
            <person name="Grigoriev I.V."/>
            <person name="Debuchy R."/>
            <person name="Gladieux P."/>
            <person name="Thoren M.H."/>
            <person name="Johannesson H."/>
        </authorList>
    </citation>
    <scope>NUCLEOTIDE SEQUENCE</scope>
    <source>
        <strain evidence="7">CBS 333.67</strain>
    </source>
</reference>
<feature type="compositionally biased region" description="Basic and acidic residues" evidence="6">
    <location>
        <begin position="360"/>
        <end position="374"/>
    </location>
</feature>
<dbReference type="AlphaFoldDB" id="A0AAJ0M1I0"/>
<evidence type="ECO:0000256" key="6">
    <source>
        <dbReference type="SAM" id="MobiDB-lite"/>
    </source>
</evidence>
<comment type="similarity">
    <text evidence="3">Belongs to the INP1 family.</text>
</comment>
<evidence type="ECO:0000256" key="3">
    <source>
        <dbReference type="ARBA" id="ARBA00010707"/>
    </source>
</evidence>
<accession>A0AAJ0M1I0</accession>
<feature type="region of interest" description="Disordered" evidence="6">
    <location>
        <begin position="528"/>
        <end position="632"/>
    </location>
</feature>
<feature type="compositionally biased region" description="Basic and acidic residues" evidence="6">
    <location>
        <begin position="309"/>
        <end position="322"/>
    </location>
</feature>
<feature type="compositionally biased region" description="Acidic residues" evidence="6">
    <location>
        <begin position="623"/>
        <end position="632"/>
    </location>
</feature>
<dbReference type="GO" id="GO:0045033">
    <property type="term" value="P:peroxisome inheritance"/>
    <property type="evidence" value="ECO:0007669"/>
    <property type="project" value="InterPro"/>
</dbReference>
<reference evidence="7" key="1">
    <citation type="journal article" date="2023" name="Mol. Phylogenet. Evol.">
        <title>Genome-scale phylogeny and comparative genomics of the fungal order Sordariales.</title>
        <authorList>
            <person name="Hensen N."/>
            <person name="Bonometti L."/>
            <person name="Westerberg I."/>
            <person name="Brannstrom I.O."/>
            <person name="Guillou S."/>
            <person name="Cros-Aarteil S."/>
            <person name="Calhoun S."/>
            <person name="Haridas S."/>
            <person name="Kuo A."/>
            <person name="Mondo S."/>
            <person name="Pangilinan J."/>
            <person name="Riley R."/>
            <person name="LaButti K."/>
            <person name="Andreopoulos B."/>
            <person name="Lipzen A."/>
            <person name="Chen C."/>
            <person name="Yan M."/>
            <person name="Daum C."/>
            <person name="Ng V."/>
            <person name="Clum A."/>
            <person name="Steindorff A."/>
            <person name="Ohm R.A."/>
            <person name="Martin F."/>
            <person name="Silar P."/>
            <person name="Natvig D.O."/>
            <person name="Lalanne C."/>
            <person name="Gautier V."/>
            <person name="Ament-Velasquez S.L."/>
            <person name="Kruys A."/>
            <person name="Hutchinson M.I."/>
            <person name="Powell A.J."/>
            <person name="Barry K."/>
            <person name="Miller A.N."/>
            <person name="Grigoriev I.V."/>
            <person name="Debuchy R."/>
            <person name="Gladieux P."/>
            <person name="Hiltunen Thoren M."/>
            <person name="Johannesson H."/>
        </authorList>
    </citation>
    <scope>NUCLEOTIDE SEQUENCE</scope>
    <source>
        <strain evidence="7">CBS 333.67</strain>
    </source>
</reference>
<dbReference type="EMBL" id="JAUDZG010000004">
    <property type="protein sequence ID" value="KAK3305555.1"/>
    <property type="molecule type" value="Genomic_DNA"/>
</dbReference>
<dbReference type="InterPro" id="IPR024758">
    <property type="entry name" value="Inp1"/>
</dbReference>
<feature type="compositionally biased region" description="Low complexity" evidence="6">
    <location>
        <begin position="384"/>
        <end position="401"/>
    </location>
</feature>
<evidence type="ECO:0000313" key="8">
    <source>
        <dbReference type="Proteomes" id="UP001273166"/>
    </source>
</evidence>
<dbReference type="GO" id="GO:0005780">
    <property type="term" value="C:extrinsic component of intraperoxisomal membrane"/>
    <property type="evidence" value="ECO:0007669"/>
    <property type="project" value="InterPro"/>
</dbReference>
<feature type="region of interest" description="Disordered" evidence="6">
    <location>
        <begin position="245"/>
        <end position="427"/>
    </location>
</feature>
<protein>
    <recommendedName>
        <fullName evidence="4">Inheritance of peroxisomes protein 1</fullName>
    </recommendedName>
</protein>
<sequence>MEGARPRSSTFTTPRRVFTAPVRPSTPQPAASPHSAGSLVDTLYDHPNVKIISFTAGSRSLSVDPPVAAEPDIEPGSLPWSTQLERTIAVGPFRIYRAPGSVAFLNCGSALQPILPKSQAWCVDEESSKFVLQIRRPQYWRIEVPVEEQEDVRRAQQLREVFDMILQFEKTECPFKRSFTVELPRRPQTPVKRRPWTPVRRSSTSFPLTPVTPVEIARLHEGTPRGSIWAADLRAAADVRRDLRGQTKMLEPPTEEQALEQSDRPNMNPRDADPPTQKSSAPPQQVPLISLPLPKVREPGQADMPVEVPKFKSPTESRESFHGPESWLSTPLPPSPPLSTPGSPRSLSPQPGVQYAHETAGPDHSEHEHDHSETPEPSQTPNLTRTHSPPTTSPSTSPSTPVRRRPLTRRATTSSSISRTPRSISPFPAAADLLAPRRASAAPSPSTGTATSTGALAAVRRLPITVIHKTCEILMSPPSHLIRIMLRVAARITAGEWRGLVFGTGEGGERVSVTWDWSDDEDVSVQSRSRAIGPSTAVENSGWRKGVHNDDWWLKGSGGKMRMVGAFPESSDEEDEPEEEEEVGPLDRPKSRENSPSPGRKGEGSGATTDGETDGGQGREQGNEPDTEWGVD</sequence>
<feature type="compositionally biased region" description="Acidic residues" evidence="6">
    <location>
        <begin position="570"/>
        <end position="584"/>
    </location>
</feature>
<evidence type="ECO:0000256" key="1">
    <source>
        <dbReference type="ARBA" id="ARBA00003594"/>
    </source>
</evidence>
<name>A0AAJ0M1I0_9PEZI</name>
<keyword evidence="5" id="KW-0472">Membrane</keyword>
<comment type="subcellular location">
    <subcellularLocation>
        <location evidence="2">Peroxisome membrane</location>
        <topology evidence="2">Peripheral membrane protein</topology>
    </subcellularLocation>
</comment>
<evidence type="ECO:0000256" key="4">
    <source>
        <dbReference type="ARBA" id="ARBA00021397"/>
    </source>
</evidence>
<dbReference type="GeneID" id="87881409"/>
<keyword evidence="8" id="KW-1185">Reference proteome</keyword>
<feature type="compositionally biased region" description="Low complexity" evidence="6">
    <location>
        <begin position="1"/>
        <end position="19"/>
    </location>
</feature>
<organism evidence="7 8">
    <name type="scientific">Chaetomium strumarium</name>
    <dbReference type="NCBI Taxonomy" id="1170767"/>
    <lineage>
        <taxon>Eukaryota</taxon>
        <taxon>Fungi</taxon>
        <taxon>Dikarya</taxon>
        <taxon>Ascomycota</taxon>
        <taxon>Pezizomycotina</taxon>
        <taxon>Sordariomycetes</taxon>
        <taxon>Sordariomycetidae</taxon>
        <taxon>Sordariales</taxon>
        <taxon>Chaetomiaceae</taxon>
        <taxon>Chaetomium</taxon>
    </lineage>
</organism>
<feature type="compositionally biased region" description="Low complexity" evidence="6">
    <location>
        <begin position="340"/>
        <end position="349"/>
    </location>
</feature>
<proteinExistence type="inferred from homology"/>